<reference evidence="8 9" key="1">
    <citation type="journal article" date="2019" name="Int. J. Syst. Evol. Microbiol.">
        <title>The Global Catalogue of Microorganisms (GCM) 10K type strain sequencing project: providing services to taxonomists for standard genome sequencing and annotation.</title>
        <authorList>
            <consortium name="The Broad Institute Genomics Platform"/>
            <consortium name="The Broad Institute Genome Sequencing Center for Infectious Disease"/>
            <person name="Wu L."/>
            <person name="Ma J."/>
        </authorList>
    </citation>
    <scope>NUCLEOTIDE SEQUENCE [LARGE SCALE GENOMIC DNA]</scope>
    <source>
        <strain evidence="8 9">CGMCC 1.12562</strain>
    </source>
</reference>
<dbReference type="GO" id="GO:0016020">
    <property type="term" value="C:membrane"/>
    <property type="evidence" value="ECO:0007669"/>
    <property type="project" value="UniProtKB-SubCell"/>
</dbReference>
<dbReference type="Pfam" id="PF01594">
    <property type="entry name" value="AI-2E_transport"/>
    <property type="match status" value="1"/>
</dbReference>
<dbReference type="PANTHER" id="PTHR21716:SF4">
    <property type="entry name" value="TRANSMEMBRANE PROTEIN 245"/>
    <property type="match status" value="1"/>
</dbReference>
<feature type="transmembrane region" description="Helical" evidence="7">
    <location>
        <begin position="313"/>
        <end position="339"/>
    </location>
</feature>
<proteinExistence type="inferred from homology"/>
<dbReference type="InterPro" id="IPR002549">
    <property type="entry name" value="AI-2E-like"/>
</dbReference>
<keyword evidence="5 7" id="KW-0472">Membrane</keyword>
<sequence>MTAFENADRARVAWWAVALALAGALAYTVYSFVGTFVFGVFVYYATRPVYRRLKRWIRPPTLAALVSLFTLALPVLLLVAYTTAVGLQELDAFLAARGANLGQLESLLGPYIDVSAAVEDPQSLLGEPSVQAALQTVAENAVGYAGFLTNFFVHLFAMITIAFYLLRDDHKLASWFRRQFGDDAGVVETYGRAVDRDFSHVFFGNILFAFVTGVIAAVSYSALDSLAPAGVGIPYPALLGMLTGVASLVPIVGIKLVYLPLGGWLAYLVVQQGGGYAFLGTFGVVAFVVVDVIPDLVLRPYVSGRDLHLGLVMLAYIFGPLLWGWYGLFLGPVVLVLVVHFVRIVLPELVAGDPIEPEALGPSPFGGDGSDEEDDGADA</sequence>
<feature type="transmembrane region" description="Helical" evidence="7">
    <location>
        <begin position="144"/>
        <end position="166"/>
    </location>
</feature>
<feature type="transmembrane region" description="Helical" evidence="7">
    <location>
        <begin position="62"/>
        <end position="84"/>
    </location>
</feature>
<evidence type="ECO:0000313" key="9">
    <source>
        <dbReference type="Proteomes" id="UP001595660"/>
    </source>
</evidence>
<evidence type="ECO:0000256" key="7">
    <source>
        <dbReference type="SAM" id="Phobius"/>
    </source>
</evidence>
<evidence type="ECO:0000256" key="2">
    <source>
        <dbReference type="ARBA" id="ARBA00009773"/>
    </source>
</evidence>
<gene>
    <name evidence="8" type="ORF">ACFOKC_04125</name>
</gene>
<evidence type="ECO:0000256" key="5">
    <source>
        <dbReference type="ARBA" id="ARBA00023136"/>
    </source>
</evidence>
<evidence type="ECO:0000256" key="6">
    <source>
        <dbReference type="SAM" id="MobiDB-lite"/>
    </source>
</evidence>
<keyword evidence="9" id="KW-1185">Reference proteome</keyword>
<keyword evidence="3 7" id="KW-0812">Transmembrane</keyword>
<dbReference type="Proteomes" id="UP001595660">
    <property type="component" value="Unassembled WGS sequence"/>
</dbReference>
<accession>A0ABD5NCB7</accession>
<evidence type="ECO:0000256" key="4">
    <source>
        <dbReference type="ARBA" id="ARBA00022989"/>
    </source>
</evidence>
<dbReference type="AlphaFoldDB" id="A0ABD5NCB7"/>
<feature type="transmembrane region" description="Helical" evidence="7">
    <location>
        <begin position="235"/>
        <end position="261"/>
    </location>
</feature>
<keyword evidence="4 7" id="KW-1133">Transmembrane helix</keyword>
<comment type="similarity">
    <text evidence="2">Belongs to the autoinducer-2 exporter (AI-2E) (TC 2.A.86) family.</text>
</comment>
<protein>
    <submittedName>
        <fullName evidence="8">AI-2E family transporter</fullName>
    </submittedName>
</protein>
<feature type="transmembrane region" description="Helical" evidence="7">
    <location>
        <begin position="273"/>
        <end position="293"/>
    </location>
</feature>
<feature type="region of interest" description="Disordered" evidence="6">
    <location>
        <begin position="356"/>
        <end position="379"/>
    </location>
</feature>
<comment type="caution">
    <text evidence="8">The sequence shown here is derived from an EMBL/GenBank/DDBJ whole genome shotgun (WGS) entry which is preliminary data.</text>
</comment>
<feature type="transmembrane region" description="Helical" evidence="7">
    <location>
        <begin position="202"/>
        <end position="223"/>
    </location>
</feature>
<organism evidence="8 9">
    <name type="scientific">Halobacterium litoreum</name>
    <dbReference type="NCBI Taxonomy" id="2039234"/>
    <lineage>
        <taxon>Archaea</taxon>
        <taxon>Methanobacteriati</taxon>
        <taxon>Methanobacteriota</taxon>
        <taxon>Stenosarchaea group</taxon>
        <taxon>Halobacteria</taxon>
        <taxon>Halobacteriales</taxon>
        <taxon>Halobacteriaceae</taxon>
        <taxon>Halobacterium</taxon>
    </lineage>
</organism>
<name>A0ABD5NCB7_9EURY</name>
<evidence type="ECO:0000313" key="8">
    <source>
        <dbReference type="EMBL" id="MFC3476905.1"/>
    </source>
</evidence>
<evidence type="ECO:0000256" key="1">
    <source>
        <dbReference type="ARBA" id="ARBA00004141"/>
    </source>
</evidence>
<feature type="transmembrane region" description="Helical" evidence="7">
    <location>
        <begin position="12"/>
        <end position="41"/>
    </location>
</feature>
<dbReference type="RefSeq" id="WP_232571958.1">
    <property type="nucleotide sequence ID" value="NZ_CP089466.1"/>
</dbReference>
<dbReference type="GeneID" id="69117175"/>
<evidence type="ECO:0000256" key="3">
    <source>
        <dbReference type="ARBA" id="ARBA00022692"/>
    </source>
</evidence>
<comment type="subcellular location">
    <subcellularLocation>
        <location evidence="1">Membrane</location>
        <topology evidence="1">Multi-pass membrane protein</topology>
    </subcellularLocation>
</comment>
<dbReference type="EMBL" id="JBHRWN010000002">
    <property type="protein sequence ID" value="MFC3476905.1"/>
    <property type="molecule type" value="Genomic_DNA"/>
</dbReference>
<dbReference type="PANTHER" id="PTHR21716">
    <property type="entry name" value="TRANSMEMBRANE PROTEIN"/>
    <property type="match status" value="1"/>
</dbReference>
<feature type="compositionally biased region" description="Acidic residues" evidence="6">
    <location>
        <begin position="369"/>
        <end position="379"/>
    </location>
</feature>